<feature type="region of interest" description="Disordered" evidence="4">
    <location>
        <begin position="1"/>
        <end position="35"/>
    </location>
</feature>
<feature type="compositionally biased region" description="Basic and acidic residues" evidence="4">
    <location>
        <begin position="169"/>
        <end position="178"/>
    </location>
</feature>
<dbReference type="AlphaFoldDB" id="A0ABD3CS55"/>
<feature type="compositionally biased region" description="Polar residues" evidence="4">
    <location>
        <begin position="155"/>
        <end position="168"/>
    </location>
</feature>
<feature type="domain" description="SHSP" evidence="6">
    <location>
        <begin position="22"/>
        <end position="127"/>
    </location>
</feature>
<comment type="caution">
    <text evidence="7">The sequence shown here is derived from an EMBL/GenBank/DDBJ whole genome shotgun (WGS) entry which is preliminary data.</text>
</comment>
<feature type="region of interest" description="Disordered" evidence="4">
    <location>
        <begin position="147"/>
        <end position="211"/>
    </location>
</feature>
<proteinExistence type="inferred from homology"/>
<dbReference type="EMBL" id="JAVIJP010000032">
    <property type="protein sequence ID" value="KAL3631691.1"/>
    <property type="molecule type" value="Genomic_DNA"/>
</dbReference>
<keyword evidence="8" id="KW-1185">Reference proteome</keyword>
<gene>
    <name evidence="7" type="ORF">CASFOL_024675</name>
</gene>
<feature type="compositionally biased region" description="Gly residues" evidence="4">
    <location>
        <begin position="1"/>
        <end position="12"/>
    </location>
</feature>
<evidence type="ECO:0000259" key="6">
    <source>
        <dbReference type="PROSITE" id="PS01031"/>
    </source>
</evidence>
<keyword evidence="5" id="KW-1133">Transmembrane helix</keyword>
<keyword evidence="5" id="KW-0472">Membrane</keyword>
<keyword evidence="1" id="KW-0346">Stress response</keyword>
<keyword evidence="5" id="KW-0812">Transmembrane</keyword>
<evidence type="ECO:0000256" key="5">
    <source>
        <dbReference type="SAM" id="Phobius"/>
    </source>
</evidence>
<name>A0ABD3CS55_9LAMI</name>
<dbReference type="InterPro" id="IPR002068">
    <property type="entry name" value="A-crystallin/Hsp20_dom"/>
</dbReference>
<dbReference type="Gene3D" id="2.60.40.790">
    <property type="match status" value="1"/>
</dbReference>
<accession>A0ABD3CS55</accession>
<dbReference type="PROSITE" id="PS01031">
    <property type="entry name" value="SHSP"/>
    <property type="match status" value="1"/>
</dbReference>
<sequence length="304" mass="33455">MVMRSRGGGGPRRGARRGGVRPVHEDFRPTSEWQQDDESHILNIHLPGFTKEEIEVSTEGRNTIRVCGKRLVAGNNWSRFLEDFQVPENGEMSSVRAKFQGGVLNVVVRKKQVDKPHEALTPKPKINDINTGQPADETQELKTLATKQGLDGDNKQTTPHSAIQSSENKSFESQKASERGQNSDQRGASVAPFRNTGIAVSRDSEKKSEPKVKNIASDDLTSNIVNNEKLPEVVRATDIPGRKADNKELSGAIVTKEKYKKSVKGLAELNEERQLLVNMGVAMLVIVALTATVTYKFASGNDKN</sequence>
<evidence type="ECO:0000256" key="1">
    <source>
        <dbReference type="ARBA" id="ARBA00023016"/>
    </source>
</evidence>
<dbReference type="InterPro" id="IPR031107">
    <property type="entry name" value="Small_HSP"/>
</dbReference>
<dbReference type="InterPro" id="IPR008978">
    <property type="entry name" value="HSP20-like_chaperone"/>
</dbReference>
<dbReference type="Proteomes" id="UP001632038">
    <property type="component" value="Unassembled WGS sequence"/>
</dbReference>
<dbReference type="SUPFAM" id="SSF49764">
    <property type="entry name" value="HSP20-like chaperones"/>
    <property type="match status" value="1"/>
</dbReference>
<feature type="transmembrane region" description="Helical" evidence="5">
    <location>
        <begin position="275"/>
        <end position="298"/>
    </location>
</feature>
<dbReference type="Pfam" id="PF00011">
    <property type="entry name" value="HSP20"/>
    <property type="match status" value="1"/>
</dbReference>
<reference evidence="8" key="1">
    <citation type="journal article" date="2024" name="IScience">
        <title>Strigolactones Initiate the Formation of Haustorium-like Structures in Castilleja.</title>
        <authorList>
            <person name="Buerger M."/>
            <person name="Peterson D."/>
            <person name="Chory J."/>
        </authorList>
    </citation>
    <scope>NUCLEOTIDE SEQUENCE [LARGE SCALE GENOMIC DNA]</scope>
</reference>
<evidence type="ECO:0000256" key="3">
    <source>
        <dbReference type="RuleBase" id="RU003616"/>
    </source>
</evidence>
<protein>
    <recommendedName>
        <fullName evidence="6">SHSP domain-containing protein</fullName>
    </recommendedName>
</protein>
<evidence type="ECO:0000256" key="2">
    <source>
        <dbReference type="PROSITE-ProRule" id="PRU00285"/>
    </source>
</evidence>
<evidence type="ECO:0000313" key="8">
    <source>
        <dbReference type="Proteomes" id="UP001632038"/>
    </source>
</evidence>
<organism evidence="7 8">
    <name type="scientific">Castilleja foliolosa</name>
    <dbReference type="NCBI Taxonomy" id="1961234"/>
    <lineage>
        <taxon>Eukaryota</taxon>
        <taxon>Viridiplantae</taxon>
        <taxon>Streptophyta</taxon>
        <taxon>Embryophyta</taxon>
        <taxon>Tracheophyta</taxon>
        <taxon>Spermatophyta</taxon>
        <taxon>Magnoliopsida</taxon>
        <taxon>eudicotyledons</taxon>
        <taxon>Gunneridae</taxon>
        <taxon>Pentapetalae</taxon>
        <taxon>asterids</taxon>
        <taxon>lamiids</taxon>
        <taxon>Lamiales</taxon>
        <taxon>Orobanchaceae</taxon>
        <taxon>Pedicularideae</taxon>
        <taxon>Castillejinae</taxon>
        <taxon>Castilleja</taxon>
    </lineage>
</organism>
<comment type="similarity">
    <text evidence="2 3">Belongs to the small heat shock protein (HSP20) family.</text>
</comment>
<feature type="compositionally biased region" description="Basic and acidic residues" evidence="4">
    <location>
        <begin position="202"/>
        <end position="211"/>
    </location>
</feature>
<evidence type="ECO:0000313" key="7">
    <source>
        <dbReference type="EMBL" id="KAL3631691.1"/>
    </source>
</evidence>
<evidence type="ECO:0000256" key="4">
    <source>
        <dbReference type="SAM" id="MobiDB-lite"/>
    </source>
</evidence>
<dbReference type="PANTHER" id="PTHR11527">
    <property type="entry name" value="HEAT-SHOCK PROTEIN 20 FAMILY MEMBER"/>
    <property type="match status" value="1"/>
</dbReference>